<dbReference type="GO" id="GO:0004197">
    <property type="term" value="F:cysteine-type endopeptidase activity"/>
    <property type="evidence" value="ECO:0007669"/>
    <property type="project" value="InterPro"/>
</dbReference>
<dbReference type="InterPro" id="IPR011600">
    <property type="entry name" value="Pept_C14_caspase"/>
</dbReference>
<keyword evidence="2" id="KW-0053">Apoptosis</keyword>
<dbReference type="CDD" id="cd00030">
    <property type="entry name" value="C2"/>
    <property type="match status" value="1"/>
</dbReference>
<dbReference type="InterPro" id="IPR050452">
    <property type="entry name" value="Metacaspase"/>
</dbReference>
<keyword evidence="6" id="KW-1185">Reference proteome</keyword>
<dbReference type="GO" id="GO:0006508">
    <property type="term" value="P:proteolysis"/>
    <property type="evidence" value="ECO:0007669"/>
    <property type="project" value="InterPro"/>
</dbReference>
<comment type="similarity">
    <text evidence="1">Belongs to the peptidase C14B family.</text>
</comment>
<gene>
    <name evidence="5" type="ORF">B0H16DRAFT_434696</name>
</gene>
<protein>
    <submittedName>
        <fullName evidence="5">Caspase domain-containing protein</fullName>
    </submittedName>
</protein>
<dbReference type="GO" id="GO:0006915">
    <property type="term" value="P:apoptotic process"/>
    <property type="evidence" value="ECO:0007669"/>
    <property type="project" value="UniProtKB-KW"/>
</dbReference>
<dbReference type="PANTHER" id="PTHR48104:SF30">
    <property type="entry name" value="METACASPASE-1"/>
    <property type="match status" value="1"/>
</dbReference>
<keyword evidence="3" id="KW-0378">Hydrolase</keyword>
<dbReference type="InterPro" id="IPR000008">
    <property type="entry name" value="C2_dom"/>
</dbReference>
<dbReference type="Pfam" id="PF00656">
    <property type="entry name" value="Peptidase_C14"/>
    <property type="match status" value="1"/>
</dbReference>
<dbReference type="InterPro" id="IPR029030">
    <property type="entry name" value="Caspase-like_dom_sf"/>
</dbReference>
<dbReference type="Gene3D" id="3.40.50.1460">
    <property type="match status" value="1"/>
</dbReference>
<evidence type="ECO:0000256" key="1">
    <source>
        <dbReference type="ARBA" id="ARBA00009005"/>
    </source>
</evidence>
<feature type="domain" description="C2" evidence="4">
    <location>
        <begin position="1"/>
        <end position="115"/>
    </location>
</feature>
<evidence type="ECO:0000313" key="6">
    <source>
        <dbReference type="Proteomes" id="UP001215598"/>
    </source>
</evidence>
<dbReference type="EMBL" id="JARKIB010000272">
    <property type="protein sequence ID" value="KAJ7717808.1"/>
    <property type="molecule type" value="Genomic_DNA"/>
</dbReference>
<dbReference type="Proteomes" id="UP001215598">
    <property type="component" value="Unassembled WGS sequence"/>
</dbReference>
<dbReference type="PANTHER" id="PTHR48104">
    <property type="entry name" value="METACASPASE-4"/>
    <property type="match status" value="1"/>
</dbReference>
<sequence length="774" mass="86481">MDRNEKFEEIKFTVISIEGLRPNLCSLFSKLHLEIRVGAQVHRTTSARAMASYVWNEEFSFSSTDSDDLTLMLYRTRPFSPLALISNVTVLTELEPRNQDLVKMLPSSNKRSMTLTFRLQGPERTLRDPRCPVFAFIIGIDEYVSNSIPNLKGCVNDAQTIKTFLTNRFHIPESQIAILVNADATRDIILEKFQSHLIDNSAIEQDDTIIIYYAGHGSRAKAPDSWPSTDGKIETLVPHDERAKTLDGQVVHGIPDRTINTLLSRLATAKGNNITVIFDCCHSGGITRDSGSSILPVPRFVETLVPIPEHLDWNLLGARSGNVDLPSDIKHKFMHSHVLLAACREQQRARECISASGEPCGFFTDSLIKQLRGIGPNRITYAQLLDLLPTLPDQNPQCEGANKDRFIFDLEGPVHDPMSHALTMREDGTLEVDTGSMRGVVIGTQFIPERDARCGLEPQLVLVAVSVNLNSSMLIPTVPVENLVLPESTRLVVSDWKNDAVMMKVYVHFSEIPQFTVSDVSVQRRGPRFLVVECPNNADLAVRRISEVEFSITRLDPKLSRYVVPDVKLNVPLENLPCVLDAVAQFNYFLGRHNGNDSLGNEVKIEMYRLGGEYGARVPNLELGNLLIDNEARFRLEPEGKYGFAICNYSQYDLFPYLFYFDPATYSVDAWYKPQSPTMEPPLKAKSSPEPTRITVGYGAGGGYAFQFVIPEGVTSDTGFLKLFISTKYLDMSRVEQPAAADTVIGRRDSQAQRPVMDAQIWSAVDAVVTMFIK</sequence>
<name>A0AAD7MHK3_9AGAR</name>
<dbReference type="PROSITE" id="PS50004">
    <property type="entry name" value="C2"/>
    <property type="match status" value="1"/>
</dbReference>
<keyword evidence="3" id="KW-0788">Thiol protease</keyword>
<evidence type="ECO:0000259" key="4">
    <source>
        <dbReference type="PROSITE" id="PS50004"/>
    </source>
</evidence>
<evidence type="ECO:0000313" key="5">
    <source>
        <dbReference type="EMBL" id="KAJ7717808.1"/>
    </source>
</evidence>
<proteinExistence type="inferred from homology"/>
<accession>A0AAD7MHK3</accession>
<keyword evidence="3" id="KW-0645">Protease</keyword>
<dbReference type="AlphaFoldDB" id="A0AAD7MHK3"/>
<evidence type="ECO:0000256" key="3">
    <source>
        <dbReference type="ARBA" id="ARBA00022807"/>
    </source>
</evidence>
<reference evidence="5" key="1">
    <citation type="submission" date="2023-03" db="EMBL/GenBank/DDBJ databases">
        <title>Massive genome expansion in bonnet fungi (Mycena s.s.) driven by repeated elements and novel gene families across ecological guilds.</title>
        <authorList>
            <consortium name="Lawrence Berkeley National Laboratory"/>
            <person name="Harder C.B."/>
            <person name="Miyauchi S."/>
            <person name="Viragh M."/>
            <person name="Kuo A."/>
            <person name="Thoen E."/>
            <person name="Andreopoulos B."/>
            <person name="Lu D."/>
            <person name="Skrede I."/>
            <person name="Drula E."/>
            <person name="Henrissat B."/>
            <person name="Morin E."/>
            <person name="Kohler A."/>
            <person name="Barry K."/>
            <person name="LaButti K."/>
            <person name="Morin E."/>
            <person name="Salamov A."/>
            <person name="Lipzen A."/>
            <person name="Mereny Z."/>
            <person name="Hegedus B."/>
            <person name="Baldrian P."/>
            <person name="Stursova M."/>
            <person name="Weitz H."/>
            <person name="Taylor A."/>
            <person name="Grigoriev I.V."/>
            <person name="Nagy L.G."/>
            <person name="Martin F."/>
            <person name="Kauserud H."/>
        </authorList>
    </citation>
    <scope>NUCLEOTIDE SEQUENCE</scope>
    <source>
        <strain evidence="5">CBHHK182m</strain>
    </source>
</reference>
<dbReference type="SUPFAM" id="SSF52129">
    <property type="entry name" value="Caspase-like"/>
    <property type="match status" value="1"/>
</dbReference>
<evidence type="ECO:0000256" key="2">
    <source>
        <dbReference type="ARBA" id="ARBA00022703"/>
    </source>
</evidence>
<organism evidence="5 6">
    <name type="scientific">Mycena metata</name>
    <dbReference type="NCBI Taxonomy" id="1033252"/>
    <lineage>
        <taxon>Eukaryota</taxon>
        <taxon>Fungi</taxon>
        <taxon>Dikarya</taxon>
        <taxon>Basidiomycota</taxon>
        <taxon>Agaricomycotina</taxon>
        <taxon>Agaricomycetes</taxon>
        <taxon>Agaricomycetidae</taxon>
        <taxon>Agaricales</taxon>
        <taxon>Marasmiineae</taxon>
        <taxon>Mycenaceae</taxon>
        <taxon>Mycena</taxon>
    </lineage>
</organism>
<dbReference type="GO" id="GO:0005737">
    <property type="term" value="C:cytoplasm"/>
    <property type="evidence" value="ECO:0007669"/>
    <property type="project" value="TreeGrafter"/>
</dbReference>
<comment type="caution">
    <text evidence="5">The sequence shown here is derived from an EMBL/GenBank/DDBJ whole genome shotgun (WGS) entry which is preliminary data.</text>
</comment>